<dbReference type="PROSITE" id="PS00086">
    <property type="entry name" value="CYTOCHROME_P450"/>
    <property type="match status" value="1"/>
</dbReference>
<sequence length="541" mass="61792">MNVSGLQWIVSAVAGSVYHHLEWRGILLAVFVVVLSVFRAVQILWENRKVPPGPWGFPIIGYLPLMKGDSHLHYKDLARKYGTMFSTRLGNQLVVVLSDHKTIREAFRKEEFTGRPHTEFMNILEGYGIVNSEGRLWKEQRRFLHQKLRQFGMKYIGAGKEHMETRIMGEVDTLLQTLARLDGTPTDLGPVLAMASSNVICALTMSVRFEHGDLRFKRFMDLIDEGFRLFGSLETINFIPAMRYIPWLQTTRKMLAKNRLEMGEFFQETIDNHRATFDPSNIRDLIDTYLAEIQLEKEAGRGESLFEGRDHDRQMQQIIGDLFSAGMETVKTTILWAVVFLLHNPEVMKAVQEELDQVVGRGRLPKLEDIPYLPYTESTLLEVLRRSSIIPLGTTHAATRDVHLNGFTIPKNTQIVPLLHAVHMDPKLWDEPEKFKPSRFLNAEGKVTKPEYFLPFGVGRRMCLGDVLARMELFLFFSSILHVFHLELPKDQPLPSLRGNAGVTVTPDSYKVSLLQRPLEADLDLQCNSVDVSSLRNVGVH</sequence>
<protein>
    <submittedName>
        <fullName evidence="8">Cytochrome P450 18a1</fullName>
    </submittedName>
</protein>
<dbReference type="GO" id="GO:0008395">
    <property type="term" value="F:steroid hydroxylase activity"/>
    <property type="evidence" value="ECO:0007669"/>
    <property type="project" value="TreeGrafter"/>
</dbReference>
<dbReference type="InterPro" id="IPR050182">
    <property type="entry name" value="Cytochrome_P450_fam2"/>
</dbReference>
<dbReference type="PRINTS" id="PR00463">
    <property type="entry name" value="EP450I"/>
</dbReference>
<feature type="binding site" description="axial binding residue" evidence="5">
    <location>
        <position position="463"/>
    </location>
    <ligand>
        <name>heme</name>
        <dbReference type="ChEBI" id="CHEBI:30413"/>
    </ligand>
    <ligandPart>
        <name>Fe</name>
        <dbReference type="ChEBI" id="CHEBI:18248"/>
    </ligandPart>
</feature>
<comment type="cofactor">
    <cofactor evidence="5">
        <name>heme</name>
        <dbReference type="ChEBI" id="CHEBI:30413"/>
    </cofactor>
</comment>
<dbReference type="EMBL" id="NEVH01016967">
    <property type="protein sequence ID" value="PNF24798.1"/>
    <property type="molecule type" value="Genomic_DNA"/>
</dbReference>
<gene>
    <name evidence="8" type="primary">Cyp18a1</name>
    <name evidence="8" type="ORF">B7P43_G15255</name>
</gene>
<dbReference type="Pfam" id="PF00067">
    <property type="entry name" value="p450"/>
    <property type="match status" value="1"/>
</dbReference>
<dbReference type="InterPro" id="IPR001128">
    <property type="entry name" value="Cyt_P450"/>
</dbReference>
<accession>A0A2J7Q892</accession>
<evidence type="ECO:0000256" key="2">
    <source>
        <dbReference type="ARBA" id="ARBA00022723"/>
    </source>
</evidence>
<keyword evidence="4 6" id="KW-0503">Monooxygenase</keyword>
<evidence type="ECO:0000256" key="1">
    <source>
        <dbReference type="ARBA" id="ARBA00010617"/>
    </source>
</evidence>
<keyword evidence="7" id="KW-0472">Membrane</keyword>
<dbReference type="PRINTS" id="PR00385">
    <property type="entry name" value="P450"/>
</dbReference>
<dbReference type="InterPro" id="IPR002401">
    <property type="entry name" value="Cyt_P450_E_grp-I"/>
</dbReference>
<organism evidence="8 9">
    <name type="scientific">Cryptotermes secundus</name>
    <dbReference type="NCBI Taxonomy" id="105785"/>
    <lineage>
        <taxon>Eukaryota</taxon>
        <taxon>Metazoa</taxon>
        <taxon>Ecdysozoa</taxon>
        <taxon>Arthropoda</taxon>
        <taxon>Hexapoda</taxon>
        <taxon>Insecta</taxon>
        <taxon>Pterygota</taxon>
        <taxon>Neoptera</taxon>
        <taxon>Polyneoptera</taxon>
        <taxon>Dictyoptera</taxon>
        <taxon>Blattodea</taxon>
        <taxon>Blattoidea</taxon>
        <taxon>Termitoidae</taxon>
        <taxon>Kalotermitidae</taxon>
        <taxon>Cryptotermitinae</taxon>
        <taxon>Cryptotermes</taxon>
    </lineage>
</organism>
<dbReference type="FunCoup" id="A0A2J7Q892">
    <property type="interactions" value="150"/>
</dbReference>
<keyword evidence="5 6" id="KW-0349">Heme</keyword>
<comment type="similarity">
    <text evidence="1 6">Belongs to the cytochrome P450 family.</text>
</comment>
<dbReference type="InParanoid" id="A0A2J7Q892"/>
<dbReference type="InterPro" id="IPR036396">
    <property type="entry name" value="Cyt_P450_sf"/>
</dbReference>
<dbReference type="GO" id="GO:0005737">
    <property type="term" value="C:cytoplasm"/>
    <property type="evidence" value="ECO:0007669"/>
    <property type="project" value="TreeGrafter"/>
</dbReference>
<dbReference type="Gene3D" id="1.10.630.10">
    <property type="entry name" value="Cytochrome P450"/>
    <property type="match status" value="1"/>
</dbReference>
<evidence type="ECO:0000256" key="7">
    <source>
        <dbReference type="SAM" id="Phobius"/>
    </source>
</evidence>
<dbReference type="GO" id="GO:0006805">
    <property type="term" value="P:xenobiotic metabolic process"/>
    <property type="evidence" value="ECO:0007669"/>
    <property type="project" value="TreeGrafter"/>
</dbReference>
<evidence type="ECO:0000256" key="4">
    <source>
        <dbReference type="ARBA" id="ARBA00023033"/>
    </source>
</evidence>
<evidence type="ECO:0000256" key="5">
    <source>
        <dbReference type="PIRSR" id="PIRSR602401-1"/>
    </source>
</evidence>
<dbReference type="Proteomes" id="UP000235965">
    <property type="component" value="Unassembled WGS sequence"/>
</dbReference>
<evidence type="ECO:0000313" key="8">
    <source>
        <dbReference type="EMBL" id="PNF24798.1"/>
    </source>
</evidence>
<keyword evidence="7" id="KW-0812">Transmembrane</keyword>
<evidence type="ECO:0000256" key="6">
    <source>
        <dbReference type="RuleBase" id="RU000461"/>
    </source>
</evidence>
<name>A0A2J7Q892_9NEOP</name>
<evidence type="ECO:0000313" key="9">
    <source>
        <dbReference type="Proteomes" id="UP000235965"/>
    </source>
</evidence>
<keyword evidence="6" id="KW-0560">Oxidoreductase</keyword>
<dbReference type="PANTHER" id="PTHR24300">
    <property type="entry name" value="CYTOCHROME P450 508A4-RELATED"/>
    <property type="match status" value="1"/>
</dbReference>
<keyword evidence="7" id="KW-1133">Transmembrane helix</keyword>
<comment type="caution">
    <text evidence="8">The sequence shown here is derived from an EMBL/GenBank/DDBJ whole genome shotgun (WGS) entry which is preliminary data.</text>
</comment>
<dbReference type="GO" id="GO:0005506">
    <property type="term" value="F:iron ion binding"/>
    <property type="evidence" value="ECO:0007669"/>
    <property type="project" value="InterPro"/>
</dbReference>
<dbReference type="InterPro" id="IPR017972">
    <property type="entry name" value="Cyt_P450_CS"/>
</dbReference>
<dbReference type="SUPFAM" id="SSF48264">
    <property type="entry name" value="Cytochrome P450"/>
    <property type="match status" value="1"/>
</dbReference>
<keyword evidence="2 5" id="KW-0479">Metal-binding</keyword>
<dbReference type="GO" id="GO:0016712">
    <property type="term" value="F:oxidoreductase activity, acting on paired donors, with incorporation or reduction of molecular oxygen, reduced flavin or flavoprotein as one donor, and incorporation of one atom of oxygen"/>
    <property type="evidence" value="ECO:0007669"/>
    <property type="project" value="TreeGrafter"/>
</dbReference>
<dbReference type="GO" id="GO:0006082">
    <property type="term" value="P:organic acid metabolic process"/>
    <property type="evidence" value="ECO:0007669"/>
    <property type="project" value="TreeGrafter"/>
</dbReference>
<dbReference type="FunFam" id="1.10.630.10:FF:000070">
    <property type="entry name" value="cytochrome P450 18a1"/>
    <property type="match status" value="1"/>
</dbReference>
<dbReference type="STRING" id="105785.A0A2J7Q892"/>
<proteinExistence type="inferred from homology"/>
<dbReference type="GO" id="GO:0020037">
    <property type="term" value="F:heme binding"/>
    <property type="evidence" value="ECO:0007669"/>
    <property type="project" value="InterPro"/>
</dbReference>
<dbReference type="PANTHER" id="PTHR24300:SF413">
    <property type="entry name" value="CYTOCHROME P450 18A1"/>
    <property type="match status" value="1"/>
</dbReference>
<reference evidence="8 9" key="1">
    <citation type="submission" date="2017-12" db="EMBL/GenBank/DDBJ databases">
        <title>Hemimetabolous genomes reveal molecular basis of termite eusociality.</title>
        <authorList>
            <person name="Harrison M.C."/>
            <person name="Jongepier E."/>
            <person name="Robertson H.M."/>
            <person name="Arning N."/>
            <person name="Bitard-Feildel T."/>
            <person name="Chao H."/>
            <person name="Childers C.P."/>
            <person name="Dinh H."/>
            <person name="Doddapaneni H."/>
            <person name="Dugan S."/>
            <person name="Gowin J."/>
            <person name="Greiner C."/>
            <person name="Han Y."/>
            <person name="Hu H."/>
            <person name="Hughes D.S.T."/>
            <person name="Huylmans A.-K."/>
            <person name="Kemena C."/>
            <person name="Kremer L.P.M."/>
            <person name="Lee S.L."/>
            <person name="Lopez-Ezquerra A."/>
            <person name="Mallet L."/>
            <person name="Monroy-Kuhn J.M."/>
            <person name="Moser A."/>
            <person name="Murali S.C."/>
            <person name="Muzny D.M."/>
            <person name="Otani S."/>
            <person name="Piulachs M.-D."/>
            <person name="Poelchau M."/>
            <person name="Qu J."/>
            <person name="Schaub F."/>
            <person name="Wada-Katsumata A."/>
            <person name="Worley K.C."/>
            <person name="Xie Q."/>
            <person name="Ylla G."/>
            <person name="Poulsen M."/>
            <person name="Gibbs R.A."/>
            <person name="Schal C."/>
            <person name="Richards S."/>
            <person name="Belles X."/>
            <person name="Korb J."/>
            <person name="Bornberg-Bauer E."/>
        </authorList>
    </citation>
    <scope>NUCLEOTIDE SEQUENCE [LARGE SCALE GENOMIC DNA]</scope>
    <source>
        <tissue evidence="8">Whole body</tissue>
    </source>
</reference>
<keyword evidence="9" id="KW-1185">Reference proteome</keyword>
<dbReference type="OrthoDB" id="1055148at2759"/>
<dbReference type="AlphaFoldDB" id="A0A2J7Q892"/>
<feature type="transmembrane region" description="Helical" evidence="7">
    <location>
        <begin position="25"/>
        <end position="45"/>
    </location>
</feature>
<evidence type="ECO:0000256" key="3">
    <source>
        <dbReference type="ARBA" id="ARBA00023004"/>
    </source>
</evidence>
<keyword evidence="3 5" id="KW-0408">Iron</keyword>